<gene>
    <name evidence="1" type="ORF">FHT02_000730</name>
</gene>
<name>A0A840YFF6_9SPHN</name>
<protein>
    <submittedName>
        <fullName evidence="1">Uncharacterized protein</fullName>
    </submittedName>
</protein>
<reference evidence="1 2" key="1">
    <citation type="submission" date="2020-08" db="EMBL/GenBank/DDBJ databases">
        <title>Genomic Encyclopedia of Type Strains, Phase IV (KMG-IV): sequencing the most valuable type-strain genomes for metagenomic binning, comparative biology and taxonomic classification.</title>
        <authorList>
            <person name="Goeker M."/>
        </authorList>
    </citation>
    <scope>NUCLEOTIDE SEQUENCE [LARGE SCALE GENOMIC DNA]</scope>
    <source>
        <strain evidence="1 2">DSM 26736</strain>
    </source>
</reference>
<evidence type="ECO:0000313" key="2">
    <source>
        <dbReference type="Proteomes" id="UP000527143"/>
    </source>
</evidence>
<sequence>MLLTLALHLITPATPATDLLPLTEADLNRTQESGCAFSFDQVTKTLLYTIGRDLMLRTPQGFALCRFDQAQLDAFTDAKRPLFCGGRTLRLRRTGATHGFPESDSAGWGATLTLTNGKTSKTLRGNAGVAC</sequence>
<comment type="caution">
    <text evidence="1">The sequence shown here is derived from an EMBL/GenBank/DDBJ whole genome shotgun (WGS) entry which is preliminary data.</text>
</comment>
<keyword evidence="2" id="KW-1185">Reference proteome</keyword>
<dbReference type="RefSeq" id="WP_184084359.1">
    <property type="nucleotide sequence ID" value="NZ_JACIJF010000002.1"/>
</dbReference>
<dbReference type="AlphaFoldDB" id="A0A840YFF6"/>
<organism evidence="1 2">
    <name type="scientific">Sphingomonas xinjiangensis</name>
    <dbReference type="NCBI Taxonomy" id="643568"/>
    <lineage>
        <taxon>Bacteria</taxon>
        <taxon>Pseudomonadati</taxon>
        <taxon>Pseudomonadota</taxon>
        <taxon>Alphaproteobacteria</taxon>
        <taxon>Sphingomonadales</taxon>
        <taxon>Sphingomonadaceae</taxon>
        <taxon>Sphingomonas</taxon>
    </lineage>
</organism>
<dbReference type="Proteomes" id="UP000527143">
    <property type="component" value="Unassembled WGS sequence"/>
</dbReference>
<proteinExistence type="predicted"/>
<evidence type="ECO:0000313" key="1">
    <source>
        <dbReference type="EMBL" id="MBB5709508.1"/>
    </source>
</evidence>
<accession>A0A840YFF6</accession>
<dbReference type="EMBL" id="JACIJF010000002">
    <property type="protein sequence ID" value="MBB5709508.1"/>
    <property type="molecule type" value="Genomic_DNA"/>
</dbReference>